<sequence length="117" mass="13411">MKKVNNIFQLLTALFFGVGLVYFLTYDRMWGGSPEAGEVVSWFLVGLVLYLITWGAGWAFSSSLESKIKKTDQEKKELKAMVFDLERGVKMGQMDKKMEEQPDDKDSSSIKPRENFK</sequence>
<dbReference type="EMBL" id="JAUFQS010000003">
    <property type="protein sequence ID" value="MDN3686641.1"/>
    <property type="molecule type" value="Genomic_DNA"/>
</dbReference>
<evidence type="ECO:0000256" key="1">
    <source>
        <dbReference type="SAM" id="MobiDB-lite"/>
    </source>
</evidence>
<dbReference type="Proteomes" id="UP001236663">
    <property type="component" value="Unassembled WGS sequence"/>
</dbReference>
<comment type="caution">
    <text evidence="3">The sequence shown here is derived from an EMBL/GenBank/DDBJ whole genome shotgun (WGS) entry which is preliminary data.</text>
</comment>
<feature type="transmembrane region" description="Helical" evidence="2">
    <location>
        <begin position="39"/>
        <end position="60"/>
    </location>
</feature>
<keyword evidence="4" id="KW-1185">Reference proteome</keyword>
<protein>
    <submittedName>
        <fullName evidence="3">Uncharacterized protein</fullName>
    </submittedName>
</protein>
<feature type="region of interest" description="Disordered" evidence="1">
    <location>
        <begin position="89"/>
        <end position="117"/>
    </location>
</feature>
<keyword evidence="2" id="KW-0472">Membrane</keyword>
<organism evidence="3 4">
    <name type="scientific">Cyclobacterium jeungdonense</name>
    <dbReference type="NCBI Taxonomy" id="708087"/>
    <lineage>
        <taxon>Bacteria</taxon>
        <taxon>Pseudomonadati</taxon>
        <taxon>Bacteroidota</taxon>
        <taxon>Cytophagia</taxon>
        <taxon>Cytophagales</taxon>
        <taxon>Cyclobacteriaceae</taxon>
        <taxon>Cyclobacterium</taxon>
    </lineage>
</organism>
<keyword evidence="2" id="KW-1133">Transmembrane helix</keyword>
<reference evidence="4" key="1">
    <citation type="journal article" date="2019" name="Int. J. Syst. Evol. Microbiol.">
        <title>The Global Catalogue of Microorganisms (GCM) 10K type strain sequencing project: providing services to taxonomists for standard genome sequencing and annotation.</title>
        <authorList>
            <consortium name="The Broad Institute Genomics Platform"/>
            <consortium name="The Broad Institute Genome Sequencing Center for Infectious Disease"/>
            <person name="Wu L."/>
            <person name="Ma J."/>
        </authorList>
    </citation>
    <scope>NUCLEOTIDE SEQUENCE [LARGE SCALE GENOMIC DNA]</scope>
    <source>
        <strain evidence="4">CECT 7706</strain>
    </source>
</reference>
<evidence type="ECO:0000256" key="2">
    <source>
        <dbReference type="SAM" id="Phobius"/>
    </source>
</evidence>
<name>A0ABT8C4E8_9BACT</name>
<dbReference type="RefSeq" id="WP_163384792.1">
    <property type="nucleotide sequence ID" value="NZ_JAUFQS010000003.1"/>
</dbReference>
<keyword evidence="2" id="KW-0812">Transmembrane</keyword>
<evidence type="ECO:0000313" key="3">
    <source>
        <dbReference type="EMBL" id="MDN3686641.1"/>
    </source>
</evidence>
<proteinExistence type="predicted"/>
<evidence type="ECO:0000313" key="4">
    <source>
        <dbReference type="Proteomes" id="UP001236663"/>
    </source>
</evidence>
<accession>A0ABT8C4E8</accession>
<gene>
    <name evidence="3" type="ORF">QWZ15_02260</name>
</gene>